<dbReference type="PANTHER" id="PTHR43095:SF5">
    <property type="entry name" value="XYLULOSE KINASE"/>
    <property type="match status" value="1"/>
</dbReference>
<gene>
    <name evidence="7" type="ORF">ABIQ69_13205</name>
</gene>
<dbReference type="SUPFAM" id="SSF53067">
    <property type="entry name" value="Actin-like ATPase domain"/>
    <property type="match status" value="2"/>
</dbReference>
<keyword evidence="3" id="KW-0808">Transferase</keyword>
<dbReference type="Pfam" id="PF02782">
    <property type="entry name" value="FGGY_C"/>
    <property type="match status" value="1"/>
</dbReference>
<protein>
    <submittedName>
        <fullName evidence="7">FGGY-family carbohydrate kinase</fullName>
    </submittedName>
</protein>
<dbReference type="EMBL" id="CP158374">
    <property type="protein sequence ID" value="XBX81561.1"/>
    <property type="molecule type" value="Genomic_DNA"/>
</dbReference>
<dbReference type="PIRSF" id="PIRSF000538">
    <property type="entry name" value="GlpK"/>
    <property type="match status" value="1"/>
</dbReference>
<evidence type="ECO:0000259" key="6">
    <source>
        <dbReference type="Pfam" id="PF02782"/>
    </source>
</evidence>
<evidence type="ECO:0000256" key="1">
    <source>
        <dbReference type="ARBA" id="ARBA00009156"/>
    </source>
</evidence>
<evidence type="ECO:0000259" key="5">
    <source>
        <dbReference type="Pfam" id="PF00370"/>
    </source>
</evidence>
<accession>A0AAU7W793</accession>
<evidence type="ECO:0000256" key="3">
    <source>
        <dbReference type="ARBA" id="ARBA00022679"/>
    </source>
</evidence>
<name>A0AAU7W793_9MICO</name>
<keyword evidence="2" id="KW-0859">Xylose metabolism</keyword>
<dbReference type="InterPro" id="IPR050406">
    <property type="entry name" value="FGGY_Carb_Kinase"/>
</dbReference>
<dbReference type="InterPro" id="IPR018484">
    <property type="entry name" value="FGGY_N"/>
</dbReference>
<dbReference type="InterPro" id="IPR018485">
    <property type="entry name" value="FGGY_C"/>
</dbReference>
<evidence type="ECO:0000313" key="7">
    <source>
        <dbReference type="EMBL" id="XBX81561.1"/>
    </source>
</evidence>
<feature type="domain" description="Carbohydrate kinase FGGY N-terminal" evidence="5">
    <location>
        <begin position="7"/>
        <end position="244"/>
    </location>
</feature>
<evidence type="ECO:0000256" key="4">
    <source>
        <dbReference type="ARBA" id="ARBA00022777"/>
    </source>
</evidence>
<dbReference type="InterPro" id="IPR000577">
    <property type="entry name" value="Carb_kinase_FGGY"/>
</dbReference>
<organism evidence="7">
    <name type="scientific">Agromyces sp. G08B096</name>
    <dbReference type="NCBI Taxonomy" id="3156399"/>
    <lineage>
        <taxon>Bacteria</taxon>
        <taxon>Bacillati</taxon>
        <taxon>Actinomycetota</taxon>
        <taxon>Actinomycetes</taxon>
        <taxon>Micrococcales</taxon>
        <taxon>Microbacteriaceae</taxon>
        <taxon>Agromyces</taxon>
    </lineage>
</organism>
<dbReference type="InterPro" id="IPR043129">
    <property type="entry name" value="ATPase_NBD"/>
</dbReference>
<proteinExistence type="inferred from homology"/>
<dbReference type="AlphaFoldDB" id="A0AAU7W793"/>
<dbReference type="GO" id="GO:0016301">
    <property type="term" value="F:kinase activity"/>
    <property type="evidence" value="ECO:0007669"/>
    <property type="project" value="UniProtKB-KW"/>
</dbReference>
<dbReference type="Pfam" id="PF00370">
    <property type="entry name" value="FGGY_N"/>
    <property type="match status" value="1"/>
</dbReference>
<dbReference type="GO" id="GO:0042732">
    <property type="term" value="P:D-xylose metabolic process"/>
    <property type="evidence" value="ECO:0007669"/>
    <property type="project" value="UniProtKB-KW"/>
</dbReference>
<evidence type="ECO:0000256" key="2">
    <source>
        <dbReference type="ARBA" id="ARBA00022629"/>
    </source>
</evidence>
<keyword evidence="4 7" id="KW-0418">Kinase</keyword>
<dbReference type="PANTHER" id="PTHR43095">
    <property type="entry name" value="SUGAR KINASE"/>
    <property type="match status" value="1"/>
</dbReference>
<dbReference type="RefSeq" id="WP_350347583.1">
    <property type="nucleotide sequence ID" value="NZ_CP158374.1"/>
</dbReference>
<feature type="domain" description="Carbohydrate kinase FGGY C-terminal" evidence="6">
    <location>
        <begin position="257"/>
        <end position="443"/>
    </location>
</feature>
<reference evidence="7" key="1">
    <citation type="submission" date="2024-05" db="EMBL/GenBank/DDBJ databases">
        <authorList>
            <person name="Yu L."/>
        </authorList>
    </citation>
    <scope>NUCLEOTIDE SEQUENCE</scope>
    <source>
        <strain evidence="7">G08B096</strain>
    </source>
</reference>
<dbReference type="CDD" id="cd07783">
    <property type="entry name" value="ASKHA_NBD_FGGY_SePSK_AtXK1-like"/>
    <property type="match status" value="1"/>
</dbReference>
<keyword evidence="2" id="KW-0119">Carbohydrate metabolism</keyword>
<comment type="similarity">
    <text evidence="1">Belongs to the FGGY kinase family.</text>
</comment>
<dbReference type="Gene3D" id="3.30.420.40">
    <property type="match status" value="2"/>
</dbReference>
<sequence length="496" mass="50969">MTHDPLWVGVDLGTQSVKAAVVDDRGDVAGRADAPLRSRRVDGLHEQDPALWRTAAARAVAAVIAPLAPAARERIGGISLCSTSGSVVLADAAGIPATPGVMYDDLRGASAAGEVAAAAPALWARLGYSPQPSWPICTLAWWASHGDLRDRRLVLQGDVVAAAICGHPVPTDWTSALKLGYDTHELRWDDDLLEHLGVRRDILPDVVAPGTTIGVVGADWARETGIPAGVPVFAGLTDGCAAQLASGALDAGAWHTVLGTTLVFKGVSAKPVSGGDGAVYAHRSPDGLTWLPGGASNTGAGMLAEVVSSDRDLAPLEAGAEALDPVTVPLSYPLTGVGERFPVVAPTARGFVLTADGTAPLDSLRALGPAGLLSAFAGVAFVERLGLEVLAADAASAVRTVSTSGGGTRSRLWNRVRASVLGVPLAITAADGAVGAAMLAAWGARSGSERLAEVAARLSRPSTVVDPEPAWVRGLDDHYARFTEALIRFGWLEART</sequence>